<evidence type="ECO:0000256" key="4">
    <source>
        <dbReference type="ARBA" id="ARBA00022679"/>
    </source>
</evidence>
<comment type="caution">
    <text evidence="7">The sequence shown here is derived from an EMBL/GenBank/DDBJ whole genome shotgun (WGS) entry which is preliminary data.</text>
</comment>
<organism evidence="7 8">
    <name type="scientific">Halalkalicoccus tibetensis</name>
    <dbReference type="NCBI Taxonomy" id="175632"/>
    <lineage>
        <taxon>Archaea</taxon>
        <taxon>Methanobacteriati</taxon>
        <taxon>Methanobacteriota</taxon>
        <taxon>Stenosarchaea group</taxon>
        <taxon>Halobacteria</taxon>
        <taxon>Halobacteriales</taxon>
        <taxon>Halococcaceae</taxon>
        <taxon>Halalkalicoccus</taxon>
    </lineage>
</organism>
<dbReference type="RefSeq" id="WP_340605096.1">
    <property type="nucleotide sequence ID" value="NZ_JBBMXV010000004.1"/>
</dbReference>
<dbReference type="PROSITE" id="PS51096">
    <property type="entry name" value="PTS_EIIA_TYPE_4"/>
    <property type="match status" value="1"/>
</dbReference>
<dbReference type="AlphaFoldDB" id="A0ABD5VBD4"/>
<sequence length="127" mass="12691">MIGIVVVSHSETLAEGVVEVATDMASDATVIAAGGIEDGRIGTSVDRIGEAVEAAGEGTDGVVVLADLGSAVMNAEMALEESDVEAVIADAPLVEGALNAAVSATGTKATLESVREAAEDARYMDKT</sequence>
<gene>
    <name evidence="7" type="primary">dhaM</name>
    <name evidence="7" type="ORF">ACFQGH_15115</name>
</gene>
<dbReference type="GO" id="GO:0047324">
    <property type="term" value="F:phosphoenolpyruvate-glycerone phosphotransferase activity"/>
    <property type="evidence" value="ECO:0007669"/>
    <property type="project" value="UniProtKB-EC"/>
</dbReference>
<evidence type="ECO:0000256" key="1">
    <source>
        <dbReference type="ARBA" id="ARBA00001113"/>
    </source>
</evidence>
<dbReference type="PANTHER" id="PTHR38594">
    <property type="entry name" value="PEP-DEPENDENT DIHYDROXYACETONE KINASE, PHOSPHORYL DONOR SUBUNIT DHAM"/>
    <property type="match status" value="1"/>
</dbReference>
<feature type="domain" description="PTS EIIA type-4" evidence="6">
    <location>
        <begin position="1"/>
        <end position="127"/>
    </location>
</feature>
<dbReference type="Gene3D" id="3.40.50.510">
    <property type="entry name" value="Phosphotransferase system, mannose-type IIA component"/>
    <property type="match status" value="1"/>
</dbReference>
<dbReference type="InterPro" id="IPR004701">
    <property type="entry name" value="PTS_EIIA_man-typ"/>
</dbReference>
<evidence type="ECO:0000259" key="6">
    <source>
        <dbReference type="PROSITE" id="PS51096"/>
    </source>
</evidence>
<evidence type="ECO:0000256" key="5">
    <source>
        <dbReference type="ARBA" id="ARBA00046577"/>
    </source>
</evidence>
<evidence type="ECO:0000256" key="3">
    <source>
        <dbReference type="ARBA" id="ARBA00012095"/>
    </source>
</evidence>
<evidence type="ECO:0000313" key="8">
    <source>
        <dbReference type="Proteomes" id="UP001596312"/>
    </source>
</evidence>
<proteinExistence type="predicted"/>
<keyword evidence="8" id="KW-1185">Reference proteome</keyword>
<evidence type="ECO:0000313" key="7">
    <source>
        <dbReference type="EMBL" id="MFC6906525.1"/>
    </source>
</evidence>
<dbReference type="InterPro" id="IPR036662">
    <property type="entry name" value="PTS_EIIA_man-typ_sf"/>
</dbReference>
<dbReference type="Pfam" id="PF03610">
    <property type="entry name" value="EIIA-man"/>
    <property type="match status" value="1"/>
</dbReference>
<evidence type="ECO:0000256" key="2">
    <source>
        <dbReference type="ARBA" id="ARBA00002788"/>
    </source>
</evidence>
<comment type="catalytic activity">
    <reaction evidence="1">
        <text>dihydroxyacetone + phosphoenolpyruvate = dihydroxyacetone phosphate + pyruvate</text>
        <dbReference type="Rhea" id="RHEA:18381"/>
        <dbReference type="ChEBI" id="CHEBI:15361"/>
        <dbReference type="ChEBI" id="CHEBI:16016"/>
        <dbReference type="ChEBI" id="CHEBI:57642"/>
        <dbReference type="ChEBI" id="CHEBI:58702"/>
        <dbReference type="EC" id="2.7.1.121"/>
    </reaction>
</comment>
<dbReference type="EMBL" id="JBHSXQ010000004">
    <property type="protein sequence ID" value="MFC6906525.1"/>
    <property type="molecule type" value="Genomic_DNA"/>
</dbReference>
<reference evidence="7 8" key="1">
    <citation type="journal article" date="2019" name="Int. J. Syst. Evol. Microbiol.">
        <title>The Global Catalogue of Microorganisms (GCM) 10K type strain sequencing project: providing services to taxonomists for standard genome sequencing and annotation.</title>
        <authorList>
            <consortium name="The Broad Institute Genomics Platform"/>
            <consortium name="The Broad Institute Genome Sequencing Center for Infectious Disease"/>
            <person name="Wu L."/>
            <person name="Ma J."/>
        </authorList>
    </citation>
    <scope>NUCLEOTIDE SEQUENCE [LARGE SCALE GENOMIC DNA]</scope>
    <source>
        <strain evidence="7 8">CGMCC 1.3240</strain>
    </source>
</reference>
<dbReference type="EC" id="2.7.1.121" evidence="3"/>
<protein>
    <recommendedName>
        <fullName evidence="3">phosphoenolpyruvate--glycerone phosphotransferase</fullName>
        <ecNumber evidence="3">2.7.1.121</ecNumber>
    </recommendedName>
</protein>
<keyword evidence="7" id="KW-0418">Kinase</keyword>
<dbReference type="Proteomes" id="UP001596312">
    <property type="component" value="Unassembled WGS sequence"/>
</dbReference>
<comment type="subunit">
    <text evidence="5">Homodimer. The dihydroxyacetone kinase complex is composed of a homodimer of DhaM, a homodimer of DhaK and the subunit DhaL.</text>
</comment>
<dbReference type="SUPFAM" id="SSF53062">
    <property type="entry name" value="PTS system fructose IIA component-like"/>
    <property type="match status" value="1"/>
</dbReference>
<name>A0ABD5VBD4_9EURY</name>
<dbReference type="NCBIfam" id="TIGR02364">
    <property type="entry name" value="dha_pts"/>
    <property type="match status" value="1"/>
</dbReference>
<accession>A0ABD5VBD4</accession>
<dbReference type="InterPro" id="IPR012844">
    <property type="entry name" value="DhaM_N"/>
</dbReference>
<keyword evidence="4 7" id="KW-0808">Transferase</keyword>
<comment type="function">
    <text evidence="2">Component of the dihydroxyacetone kinase complex, which is responsible for the phosphoenolpyruvate (PEP)-dependent phosphorylation of dihydroxyacetone. DhaM serves as the phosphoryl donor. Is phosphorylated by phosphoenolpyruvate in an EI- and HPr-dependent reaction, and a phosphorelay system on histidine residues finally leads to phosphoryl transfer to DhaL and dihydroxyacetone.</text>
</comment>
<dbReference type="PANTHER" id="PTHR38594:SF1">
    <property type="entry name" value="PEP-DEPENDENT DIHYDROXYACETONE KINASE, PHOSPHORYL DONOR SUBUNIT DHAM"/>
    <property type="match status" value="1"/>
</dbReference>
<dbReference type="InterPro" id="IPR039643">
    <property type="entry name" value="DhaM"/>
</dbReference>